<gene>
    <name evidence="1" type="ORF">BPA01_11520</name>
</gene>
<dbReference type="Proteomes" id="UP000316882">
    <property type="component" value="Unassembled WGS sequence"/>
</dbReference>
<organism evidence="1 2">
    <name type="scientific">Brevibacillus parabrevis</name>
    <dbReference type="NCBI Taxonomy" id="54914"/>
    <lineage>
        <taxon>Bacteria</taxon>
        <taxon>Bacillati</taxon>
        <taxon>Bacillota</taxon>
        <taxon>Bacilli</taxon>
        <taxon>Bacillales</taxon>
        <taxon>Paenibacillaceae</taxon>
        <taxon>Brevibacillus</taxon>
    </lineage>
</organism>
<sequence>MVIMLASFYRSFEEALHQEGIVTKSGLRTHAGQRFFYVSSTLPASRLTERLMETGERLTTHTKLKPECIYVRSGDDQHVYRFRFLVPSEKQFCCGNLCEDCFLLREKSSPQAEA</sequence>
<keyword evidence="2" id="KW-1185">Reference proteome</keyword>
<evidence type="ECO:0000313" key="2">
    <source>
        <dbReference type="Proteomes" id="UP000316882"/>
    </source>
</evidence>
<protein>
    <submittedName>
        <fullName evidence="1">Uncharacterized protein</fullName>
    </submittedName>
</protein>
<accession>A0A4Y3PAX9</accession>
<dbReference type="EMBL" id="BJMH01000004">
    <property type="protein sequence ID" value="GEB31572.1"/>
    <property type="molecule type" value="Genomic_DNA"/>
</dbReference>
<reference evidence="1 2" key="1">
    <citation type="submission" date="2019-06" db="EMBL/GenBank/DDBJ databases">
        <title>Whole genome shotgun sequence of Brevibacillus parabrevis NBRC 12334.</title>
        <authorList>
            <person name="Hosoyama A."/>
            <person name="Uohara A."/>
            <person name="Ohji S."/>
            <person name="Ichikawa N."/>
        </authorList>
    </citation>
    <scope>NUCLEOTIDE SEQUENCE [LARGE SCALE GENOMIC DNA]</scope>
    <source>
        <strain evidence="1 2">NBRC 12334</strain>
    </source>
</reference>
<name>A0A4Y3PAX9_BREPA</name>
<proteinExistence type="predicted"/>
<comment type="caution">
    <text evidence="1">The sequence shown here is derived from an EMBL/GenBank/DDBJ whole genome shotgun (WGS) entry which is preliminary data.</text>
</comment>
<dbReference type="AlphaFoldDB" id="A0A4Y3PAX9"/>
<evidence type="ECO:0000313" key="1">
    <source>
        <dbReference type="EMBL" id="GEB31572.1"/>
    </source>
</evidence>